<feature type="transmembrane region" description="Helical" evidence="1">
    <location>
        <begin position="17"/>
        <end position="36"/>
    </location>
</feature>
<evidence type="ECO:0000256" key="1">
    <source>
        <dbReference type="SAM" id="Phobius"/>
    </source>
</evidence>
<evidence type="ECO:0000313" key="2">
    <source>
        <dbReference type="EMBL" id="CAE0324854.1"/>
    </source>
</evidence>
<keyword evidence="1" id="KW-1133">Transmembrane helix</keyword>
<dbReference type="AlphaFoldDB" id="A0A7S3IKN7"/>
<sequence>MSFSCHSRGFADVVVPLLYFFIGTYSWTLILLAFLLEIVLPHILTEAVLDVFGYSIVIRPHGLLEALLLGKRHLGVGVGLEPWVVAPMDLNFIDRVSVEVHVNLLIPVGRGHLMQLVGTVLHVGVTVIGLLAGFEATVLHLPPLVLVVSIRAG</sequence>
<protein>
    <submittedName>
        <fullName evidence="2">Uncharacterized protein</fullName>
    </submittedName>
</protein>
<dbReference type="EMBL" id="HBIH01013258">
    <property type="protein sequence ID" value="CAE0324854.1"/>
    <property type="molecule type" value="Transcribed_RNA"/>
</dbReference>
<keyword evidence="1" id="KW-0812">Transmembrane</keyword>
<name>A0A7S3IKN7_9SPIT</name>
<gene>
    <name evidence="2" type="ORF">SINC0208_LOCUS5476</name>
</gene>
<reference evidence="2" key="1">
    <citation type="submission" date="2021-01" db="EMBL/GenBank/DDBJ databases">
        <authorList>
            <person name="Corre E."/>
            <person name="Pelletier E."/>
            <person name="Niang G."/>
            <person name="Scheremetjew M."/>
            <person name="Finn R."/>
            <person name="Kale V."/>
            <person name="Holt S."/>
            <person name="Cochrane G."/>
            <person name="Meng A."/>
            <person name="Brown T."/>
            <person name="Cohen L."/>
        </authorList>
    </citation>
    <scope>NUCLEOTIDE SEQUENCE</scope>
    <source>
        <strain evidence="2">S3</strain>
    </source>
</reference>
<accession>A0A7S3IKN7</accession>
<organism evidence="2">
    <name type="scientific">Strombidium inclinatum</name>
    <dbReference type="NCBI Taxonomy" id="197538"/>
    <lineage>
        <taxon>Eukaryota</taxon>
        <taxon>Sar</taxon>
        <taxon>Alveolata</taxon>
        <taxon>Ciliophora</taxon>
        <taxon>Intramacronucleata</taxon>
        <taxon>Spirotrichea</taxon>
        <taxon>Oligotrichia</taxon>
        <taxon>Strombidiidae</taxon>
        <taxon>Strombidium</taxon>
    </lineage>
</organism>
<proteinExistence type="predicted"/>
<keyword evidence="1" id="KW-0472">Membrane</keyword>